<dbReference type="Gene3D" id="3.60.10.10">
    <property type="entry name" value="Endonuclease/exonuclease/phosphatase"/>
    <property type="match status" value="1"/>
</dbReference>
<comment type="caution">
    <text evidence="1">The sequence shown here is derived from an EMBL/GenBank/DDBJ whole genome shotgun (WGS) entry which is preliminary data.</text>
</comment>
<dbReference type="AlphaFoldDB" id="A0A1J1GWR2"/>
<gene>
    <name evidence="1" type="ORF">PGAL8A_00449200</name>
</gene>
<dbReference type="VEuPathDB" id="PlasmoDB:PGAL8A_00449200"/>
<dbReference type="InterPro" id="IPR036691">
    <property type="entry name" value="Endo/exonu/phosph_ase_sf"/>
</dbReference>
<organism evidence="1 2">
    <name type="scientific">Plasmodium gallinaceum</name>
    <dbReference type="NCBI Taxonomy" id="5849"/>
    <lineage>
        <taxon>Eukaryota</taxon>
        <taxon>Sar</taxon>
        <taxon>Alveolata</taxon>
        <taxon>Apicomplexa</taxon>
        <taxon>Aconoidasida</taxon>
        <taxon>Haemosporida</taxon>
        <taxon>Plasmodiidae</taxon>
        <taxon>Plasmodium</taxon>
        <taxon>Plasmodium (Haemamoeba)</taxon>
    </lineage>
</organism>
<dbReference type="OrthoDB" id="385690at2759"/>
<accession>A0A1J1GWR2</accession>
<dbReference type="RefSeq" id="XP_028529714.1">
    <property type="nucleotide sequence ID" value="XM_028673241.1"/>
</dbReference>
<evidence type="ECO:0000313" key="1">
    <source>
        <dbReference type="EMBL" id="CRG96911.1"/>
    </source>
</evidence>
<dbReference type="EMBL" id="CVMV01000073">
    <property type="protein sequence ID" value="CRG96911.1"/>
    <property type="molecule type" value="Genomic_DNA"/>
</dbReference>
<name>A0A1J1GWR2_PLAGA</name>
<keyword evidence="2" id="KW-1185">Reference proteome</keyword>
<sequence>MVENENEEITDIESVFSDYSYDTDTTASINNSDNEESDGNIQIKIKRAIENRILEENKKKRKIFNFEKKGYKLKTRKLEIFKNRNIKKSIENIENFNSSNIKSLSIDDIYNKREKYEDTYSKKKKKKKKIFLKNENIEIYEIESLFQFNIVENKSTSSLKDTQLVKMSKKLNKNHFNFLTCISNDRSSLSVTCKTLKTVEIIQKKKTPVIFFQGIMHKMIDIIEKKLSDDYEIIKIEDIFGERLNYFFLILILKKNFKLIKKEIFTFCDSMVDKYAIKILINSVNNPDENILLINTSHLEYNISLNKEKKFQFRHYFIDILQNTKDRKKKKKMNTIILCDNFDYTNDDIKKNDFLFNILDNWDTLNFSENFQNSRNCLLNKNTCNKFFFFKSRKIFHRIYRIKNNSNNCSNYIPFKKID</sequence>
<protein>
    <submittedName>
        <fullName evidence="1">Uncharacterized protein</fullName>
    </submittedName>
</protein>
<dbReference type="GeneID" id="39733025"/>
<dbReference type="Proteomes" id="UP000220797">
    <property type="component" value="Unassembled WGS sequence"/>
</dbReference>
<proteinExistence type="predicted"/>
<evidence type="ECO:0000313" key="2">
    <source>
        <dbReference type="Proteomes" id="UP000220797"/>
    </source>
</evidence>
<reference evidence="1" key="1">
    <citation type="submission" date="2015-04" db="EMBL/GenBank/DDBJ databases">
        <authorList>
            <consortium name="Pathogen Informatics"/>
        </authorList>
    </citation>
    <scope>NUCLEOTIDE SEQUENCE [LARGE SCALE GENOMIC DNA]</scope>
    <source>
        <strain evidence="1">8A</strain>
    </source>
</reference>